<dbReference type="InterPro" id="IPR000330">
    <property type="entry name" value="SNF2_N"/>
</dbReference>
<keyword evidence="3" id="KW-0547">Nucleotide-binding</keyword>
<evidence type="ECO:0000256" key="2">
    <source>
        <dbReference type="ARBA" id="ARBA00022553"/>
    </source>
</evidence>
<dbReference type="AlphaFoldDB" id="A0A974D1J7"/>
<dbReference type="Gene3D" id="3.40.50.10810">
    <property type="entry name" value="Tandem AAA-ATPase domain"/>
    <property type="match status" value="1"/>
</dbReference>
<keyword evidence="6" id="KW-0067">ATP-binding</keyword>
<dbReference type="CDD" id="cd18793">
    <property type="entry name" value="SF2_C_SNF"/>
    <property type="match status" value="1"/>
</dbReference>
<evidence type="ECO:0000259" key="7">
    <source>
        <dbReference type="PROSITE" id="PS51192"/>
    </source>
</evidence>
<dbReference type="Pfam" id="PF00271">
    <property type="entry name" value="Helicase_C"/>
    <property type="match status" value="1"/>
</dbReference>
<dbReference type="GO" id="GO:0007131">
    <property type="term" value="P:reciprocal meiotic recombination"/>
    <property type="evidence" value="ECO:0007669"/>
    <property type="project" value="TreeGrafter"/>
</dbReference>
<evidence type="ECO:0000256" key="6">
    <source>
        <dbReference type="ARBA" id="ARBA00022840"/>
    </source>
</evidence>
<evidence type="ECO:0000256" key="5">
    <source>
        <dbReference type="ARBA" id="ARBA00022806"/>
    </source>
</evidence>
<dbReference type="InterPro" id="IPR014001">
    <property type="entry name" value="Helicase_ATP-bd"/>
</dbReference>
<dbReference type="Pfam" id="PF00176">
    <property type="entry name" value="SNF2-rel_dom"/>
    <property type="match status" value="1"/>
</dbReference>
<dbReference type="PANTHER" id="PTHR45629">
    <property type="entry name" value="SNF2/RAD54 FAMILY MEMBER"/>
    <property type="match status" value="1"/>
</dbReference>
<name>A0A974D1J7_XENLA</name>
<keyword evidence="4" id="KW-0378">Hydrolase</keyword>
<dbReference type="PROSITE" id="PS51194">
    <property type="entry name" value="HELICASE_CTER"/>
    <property type="match status" value="1"/>
</dbReference>
<sequence length="791" mass="89758">MHLWELWFPFSLVTFHKRIVFRYRGTTIPIKRRDYRNCNIMFPVIPCERARESLIHGLDWGNVVAYVADITVRIAVCCCKDEYHVSCLSKYENWISPFRKPLAQLTNRPPCLDSKQHEAFIRSILSKPFKVPIPNYQGGLGLRALGIKKAGIRRALHDPFEEGSLVLYEPPQLSAHDLLKVDKEKVPVHVVVDPVLGKVLRPHQREGVKFLWECVTGRRISGSHGCIMADEMGLGKTLQCITLMWTLLRQNPDAKPEIEKAVVVCPSSLVKNWYNEVGKWLGGRIQPLAIDGGSKEEIDKKLSGFMHQHGMRVPSPILIISYETFRLHAEVLHKGSVGLVICDEGHRLKNSENQTYQALNSLNTARRVLISGTPIQNDLLEYFSLVHFVNAGILGTAQDFKKRFEIPILKGRDADASAADRQKGEEKLKELIGVVNRCLIRRTSDILSKYLPVKIEQVVCCRLTPLQSELYKLFLKQAKPAEDLNEGKISVSSLSSITSLKKLCNHPSLIYEKCVEEEEGFQGALNLFPSGYSTKSVEPQLSGKMLVLDYILAVTRSTSSDKVVLVSNYTQTLDLFEKLCRTRRYLYVRLDGTMSIKKRAKIVERFNSPSSPEFIFMLSSKAGGCGLNLIGANRLVMFDPDWNPANDEQAMARVWRDGQKKTCFIYRLLSTGTIEEKIFQRQTHKKALSSCVVDEEQDVERHFSIGELKELFTLNEDTTSDTHDKFKCRRCVNGHQVRPPPDGTDCTSNLSQWNHSAEKRGLQDPVLVSAWDAAITFTFHHRSHEEQRGVL</sequence>
<gene>
    <name evidence="9" type="ORF">XELAEV_18025231mg</name>
</gene>
<dbReference type="CDD" id="cd18067">
    <property type="entry name" value="DEXHc_RAD54A"/>
    <property type="match status" value="1"/>
</dbReference>
<dbReference type="GO" id="GO:0004386">
    <property type="term" value="F:helicase activity"/>
    <property type="evidence" value="ECO:0007669"/>
    <property type="project" value="UniProtKB-KW"/>
</dbReference>
<dbReference type="InterPro" id="IPR027417">
    <property type="entry name" value="P-loop_NTPase"/>
</dbReference>
<dbReference type="InterPro" id="IPR049730">
    <property type="entry name" value="SNF2/RAD54-like_C"/>
</dbReference>
<proteinExistence type="predicted"/>
<dbReference type="OMA" id="YTEHERM"/>
<dbReference type="Gene3D" id="3.40.50.300">
    <property type="entry name" value="P-loop containing nucleotide triphosphate hydrolases"/>
    <property type="match status" value="1"/>
</dbReference>
<dbReference type="EMBL" id="CM004473">
    <property type="protein sequence ID" value="OCT82701.1"/>
    <property type="molecule type" value="Genomic_DNA"/>
</dbReference>
<evidence type="ECO:0000256" key="4">
    <source>
        <dbReference type="ARBA" id="ARBA00022801"/>
    </source>
</evidence>
<dbReference type="SUPFAM" id="SSF52540">
    <property type="entry name" value="P-loop containing nucleoside triphosphate hydrolases"/>
    <property type="match status" value="2"/>
</dbReference>
<dbReference type="FunFam" id="3.40.50.10810:FF:000010">
    <property type="entry name" value="DNA repair and recombination protein RAD54-like"/>
    <property type="match status" value="1"/>
</dbReference>
<dbReference type="SMART" id="SM00487">
    <property type="entry name" value="DEXDc"/>
    <property type="match status" value="1"/>
</dbReference>
<dbReference type="GO" id="GO:0016787">
    <property type="term" value="F:hydrolase activity"/>
    <property type="evidence" value="ECO:0007669"/>
    <property type="project" value="UniProtKB-KW"/>
</dbReference>
<dbReference type="PROSITE" id="PS51192">
    <property type="entry name" value="HELICASE_ATP_BIND_1"/>
    <property type="match status" value="1"/>
</dbReference>
<dbReference type="Gene3D" id="1.20.120.850">
    <property type="entry name" value="SWI2/SNF2 ATPases, N-terminal domain"/>
    <property type="match status" value="1"/>
</dbReference>
<dbReference type="InterPro" id="IPR050496">
    <property type="entry name" value="SNF2_RAD54_helicase_repair"/>
</dbReference>
<dbReference type="GO" id="GO:0005524">
    <property type="term" value="F:ATP binding"/>
    <property type="evidence" value="ECO:0007669"/>
    <property type="project" value="UniProtKB-KW"/>
</dbReference>
<keyword evidence="5" id="KW-0347">Helicase</keyword>
<dbReference type="FunFam" id="3.40.50.300:FF:000332">
    <property type="entry name" value="DNA repair and recombination protein RAD54-like"/>
    <property type="match status" value="1"/>
</dbReference>
<feature type="domain" description="Helicase ATP-binding" evidence="7">
    <location>
        <begin position="217"/>
        <end position="392"/>
    </location>
</feature>
<evidence type="ECO:0000313" key="10">
    <source>
        <dbReference type="Proteomes" id="UP000694892"/>
    </source>
</evidence>
<dbReference type="GO" id="GO:0045003">
    <property type="term" value="P:double-strand break repair via synthesis-dependent strand annealing"/>
    <property type="evidence" value="ECO:0007669"/>
    <property type="project" value="TreeGrafter"/>
</dbReference>
<dbReference type="PANTHER" id="PTHR45629:SF7">
    <property type="entry name" value="DNA EXCISION REPAIR PROTEIN ERCC-6-RELATED"/>
    <property type="match status" value="1"/>
</dbReference>
<dbReference type="InterPro" id="IPR038718">
    <property type="entry name" value="SNF2-like_sf"/>
</dbReference>
<keyword evidence="2" id="KW-0597">Phosphoprotein</keyword>
<dbReference type="InterPro" id="IPR001650">
    <property type="entry name" value="Helicase_C-like"/>
</dbReference>
<evidence type="ECO:0000256" key="1">
    <source>
        <dbReference type="ARBA" id="ARBA00015341"/>
    </source>
</evidence>
<evidence type="ECO:0000259" key="8">
    <source>
        <dbReference type="PROSITE" id="PS51194"/>
    </source>
</evidence>
<protein>
    <recommendedName>
        <fullName evidence="1">DNA repair and recombination protein RAD54-like</fullName>
    </recommendedName>
</protein>
<evidence type="ECO:0000256" key="3">
    <source>
        <dbReference type="ARBA" id="ARBA00022741"/>
    </source>
</evidence>
<dbReference type="Proteomes" id="UP000694892">
    <property type="component" value="Chromosome 4S"/>
</dbReference>
<feature type="domain" description="Helicase C-terminal" evidence="8">
    <location>
        <begin position="546"/>
        <end position="700"/>
    </location>
</feature>
<dbReference type="GO" id="GO:0005634">
    <property type="term" value="C:nucleus"/>
    <property type="evidence" value="ECO:0007669"/>
    <property type="project" value="TreeGrafter"/>
</dbReference>
<dbReference type="SMART" id="SM00490">
    <property type="entry name" value="HELICc"/>
    <property type="match status" value="1"/>
</dbReference>
<dbReference type="FunFam" id="1.20.120.850:FF:000002">
    <property type="entry name" value="DNA repair and recombination protein RAD54-like"/>
    <property type="match status" value="1"/>
</dbReference>
<evidence type="ECO:0000313" key="9">
    <source>
        <dbReference type="EMBL" id="OCT82701.1"/>
    </source>
</evidence>
<organism evidence="9 10">
    <name type="scientific">Xenopus laevis</name>
    <name type="common">African clawed frog</name>
    <dbReference type="NCBI Taxonomy" id="8355"/>
    <lineage>
        <taxon>Eukaryota</taxon>
        <taxon>Metazoa</taxon>
        <taxon>Chordata</taxon>
        <taxon>Craniata</taxon>
        <taxon>Vertebrata</taxon>
        <taxon>Euteleostomi</taxon>
        <taxon>Amphibia</taxon>
        <taxon>Batrachia</taxon>
        <taxon>Anura</taxon>
        <taxon>Pipoidea</taxon>
        <taxon>Pipidae</taxon>
        <taxon>Xenopodinae</taxon>
        <taxon>Xenopus</taxon>
        <taxon>Xenopus</taxon>
    </lineage>
</organism>
<reference evidence="10" key="1">
    <citation type="journal article" date="2016" name="Nature">
        <title>Genome evolution in the allotetraploid frog Xenopus laevis.</title>
        <authorList>
            <person name="Session A.M."/>
            <person name="Uno Y."/>
            <person name="Kwon T."/>
            <person name="Chapman J.A."/>
            <person name="Toyoda A."/>
            <person name="Takahashi S."/>
            <person name="Fukui A."/>
            <person name="Hikosaka A."/>
            <person name="Suzuki A."/>
            <person name="Kondo M."/>
            <person name="van Heeringen S.J."/>
            <person name="Quigley I."/>
            <person name="Heinz S."/>
            <person name="Ogino H."/>
            <person name="Ochi H."/>
            <person name="Hellsten U."/>
            <person name="Lyons J.B."/>
            <person name="Simakov O."/>
            <person name="Putnam N."/>
            <person name="Stites J."/>
            <person name="Kuroki Y."/>
            <person name="Tanaka T."/>
            <person name="Michiue T."/>
            <person name="Watanabe M."/>
            <person name="Bogdanovic O."/>
            <person name="Lister R."/>
            <person name="Georgiou G."/>
            <person name="Paranjpe S.S."/>
            <person name="van Kruijsbergen I."/>
            <person name="Shu S."/>
            <person name="Carlson J."/>
            <person name="Kinoshita T."/>
            <person name="Ohta Y."/>
            <person name="Mawaribuchi S."/>
            <person name="Jenkins J."/>
            <person name="Grimwood J."/>
            <person name="Schmutz J."/>
            <person name="Mitros T."/>
            <person name="Mozaffari S.V."/>
            <person name="Suzuki Y."/>
            <person name="Haramoto Y."/>
            <person name="Yamamoto T.S."/>
            <person name="Takagi C."/>
            <person name="Heald R."/>
            <person name="Miller K."/>
            <person name="Haudenschild C."/>
            <person name="Kitzman J."/>
            <person name="Nakayama T."/>
            <person name="Izutsu Y."/>
            <person name="Robert J."/>
            <person name="Fortriede J."/>
            <person name="Burns K."/>
            <person name="Lotay V."/>
            <person name="Karimi K."/>
            <person name="Yasuoka Y."/>
            <person name="Dichmann D.S."/>
            <person name="Flajnik M.F."/>
            <person name="Houston D.W."/>
            <person name="Shendure J."/>
            <person name="DuPasquier L."/>
            <person name="Vize P.D."/>
            <person name="Zorn A.M."/>
            <person name="Ito M."/>
            <person name="Marcotte E.M."/>
            <person name="Wallingford J.B."/>
            <person name="Ito Y."/>
            <person name="Asashima M."/>
            <person name="Ueno N."/>
            <person name="Matsuda Y."/>
            <person name="Veenstra G.J."/>
            <person name="Fujiyama A."/>
            <person name="Harland R.M."/>
            <person name="Taira M."/>
            <person name="Rokhsar D.S."/>
        </authorList>
    </citation>
    <scope>NUCLEOTIDE SEQUENCE [LARGE SCALE GENOMIC DNA]</scope>
    <source>
        <strain evidence="10">J</strain>
    </source>
</reference>
<accession>A0A974D1J7</accession>
<dbReference type="GO" id="GO:0015616">
    <property type="term" value="F:DNA translocase activity"/>
    <property type="evidence" value="ECO:0007669"/>
    <property type="project" value="TreeGrafter"/>
</dbReference>